<name>A0A9Q0Y3W0_9SAUR</name>
<comment type="caution">
    <text evidence="1">The sequence shown here is derived from an EMBL/GenBank/DDBJ whole genome shotgun (WGS) entry which is preliminary data.</text>
</comment>
<sequence>MATLIPLFKPWNCLPAQVTQILLGLMTSTTLIIPHARLKLCFLQAWSLALFDPLQDHPSKLLQVTPELSKQLEQWTNKWNLFMGCPFCPLRPTIQVITDAHLEAWGAVCRTLTINGPWSPLERSLRINCLELLVVIKAFRAFLHLLSSNVVQVVIDNTTTMLCTTSTNRVTAARKVSCCWLSNCGNGACSITFTL</sequence>
<dbReference type="PANTHER" id="PTHR33050:SF7">
    <property type="entry name" value="RIBONUCLEASE H"/>
    <property type="match status" value="1"/>
</dbReference>
<evidence type="ECO:0000313" key="1">
    <source>
        <dbReference type="EMBL" id="KAJ7341493.1"/>
    </source>
</evidence>
<protein>
    <submittedName>
        <fullName evidence="1">Uncharacterized protein</fullName>
    </submittedName>
</protein>
<dbReference type="InterPro" id="IPR043502">
    <property type="entry name" value="DNA/RNA_pol_sf"/>
</dbReference>
<reference evidence="1" key="1">
    <citation type="journal article" date="2023" name="DNA Res.">
        <title>Chromosome-level genome assembly of Phrynocephalus forsythii using third-generation DNA sequencing and Hi-C analysis.</title>
        <authorList>
            <person name="Qi Y."/>
            <person name="Zhao W."/>
            <person name="Zhao Y."/>
            <person name="Niu C."/>
            <person name="Cao S."/>
            <person name="Zhang Y."/>
        </authorList>
    </citation>
    <scope>NUCLEOTIDE SEQUENCE</scope>
    <source>
        <tissue evidence="1">Muscle</tissue>
    </source>
</reference>
<dbReference type="PANTHER" id="PTHR33050">
    <property type="entry name" value="REVERSE TRANSCRIPTASE DOMAIN-CONTAINING PROTEIN"/>
    <property type="match status" value="1"/>
</dbReference>
<dbReference type="InterPro" id="IPR052055">
    <property type="entry name" value="Hepadnavirus_pol/RT"/>
</dbReference>
<dbReference type="OrthoDB" id="6083831at2759"/>
<organism evidence="1 2">
    <name type="scientific">Phrynocephalus forsythii</name>
    <dbReference type="NCBI Taxonomy" id="171643"/>
    <lineage>
        <taxon>Eukaryota</taxon>
        <taxon>Metazoa</taxon>
        <taxon>Chordata</taxon>
        <taxon>Craniata</taxon>
        <taxon>Vertebrata</taxon>
        <taxon>Euteleostomi</taxon>
        <taxon>Lepidosauria</taxon>
        <taxon>Squamata</taxon>
        <taxon>Bifurcata</taxon>
        <taxon>Unidentata</taxon>
        <taxon>Episquamata</taxon>
        <taxon>Toxicofera</taxon>
        <taxon>Iguania</taxon>
        <taxon>Acrodonta</taxon>
        <taxon>Agamidae</taxon>
        <taxon>Agaminae</taxon>
        <taxon>Phrynocephalus</taxon>
    </lineage>
</organism>
<dbReference type="SUPFAM" id="SSF56672">
    <property type="entry name" value="DNA/RNA polymerases"/>
    <property type="match status" value="1"/>
</dbReference>
<accession>A0A9Q0Y3W0</accession>
<gene>
    <name evidence="1" type="ORF">JRQ81_005657</name>
</gene>
<evidence type="ECO:0000313" key="2">
    <source>
        <dbReference type="Proteomes" id="UP001142489"/>
    </source>
</evidence>
<dbReference type="EMBL" id="JAPFRF010000002">
    <property type="protein sequence ID" value="KAJ7341493.1"/>
    <property type="molecule type" value="Genomic_DNA"/>
</dbReference>
<dbReference type="Proteomes" id="UP001142489">
    <property type="component" value="Unassembled WGS sequence"/>
</dbReference>
<keyword evidence="2" id="KW-1185">Reference proteome</keyword>
<proteinExistence type="predicted"/>
<dbReference type="AlphaFoldDB" id="A0A9Q0Y3W0"/>